<dbReference type="Proteomes" id="UP000014216">
    <property type="component" value="Unassembled WGS sequence"/>
</dbReference>
<evidence type="ECO:0000256" key="4">
    <source>
        <dbReference type="ARBA" id="ARBA00022490"/>
    </source>
</evidence>
<reference evidence="11 12" key="1">
    <citation type="journal article" date="2013" name="Genome Announc.">
        <title>Draft Genome Sequence of Desulfotignum phosphitoxidans DSM 13687 Strain FiPS-3.</title>
        <authorList>
            <person name="Poehlein A."/>
            <person name="Daniel R."/>
            <person name="Simeonova D.D."/>
        </authorList>
    </citation>
    <scope>NUCLEOTIDE SEQUENCE [LARGE SCALE GENOMIC DNA]</scope>
    <source>
        <strain evidence="11 12">DSM 13687</strain>
    </source>
</reference>
<evidence type="ECO:0000256" key="10">
    <source>
        <dbReference type="ARBA" id="ARBA00032441"/>
    </source>
</evidence>
<evidence type="ECO:0000256" key="7">
    <source>
        <dbReference type="ARBA" id="ARBA00022741"/>
    </source>
</evidence>
<evidence type="ECO:0000256" key="9">
    <source>
        <dbReference type="ARBA" id="ARBA00022842"/>
    </source>
</evidence>
<protein>
    <recommendedName>
        <fullName evidence="3">tRNA threonylcarbamoyladenosine biosynthesis protein TsaE</fullName>
    </recommendedName>
    <alternativeName>
        <fullName evidence="10">t(6)A37 threonylcarbamoyladenosine biosynthesis protein TsaE</fullName>
    </alternativeName>
</protein>
<evidence type="ECO:0000256" key="6">
    <source>
        <dbReference type="ARBA" id="ARBA00022723"/>
    </source>
</evidence>
<accession>S0G2B6</accession>
<keyword evidence="12" id="KW-1185">Reference proteome</keyword>
<name>S0G2B6_9BACT</name>
<dbReference type="Gene3D" id="3.40.50.300">
    <property type="entry name" value="P-loop containing nucleotide triphosphate hydrolases"/>
    <property type="match status" value="1"/>
</dbReference>
<keyword evidence="4" id="KW-0963">Cytoplasm</keyword>
<keyword evidence="7" id="KW-0547">Nucleotide-binding</keyword>
<proteinExistence type="inferred from homology"/>
<dbReference type="SUPFAM" id="SSF52540">
    <property type="entry name" value="P-loop containing nucleoside triphosphate hydrolases"/>
    <property type="match status" value="1"/>
</dbReference>
<dbReference type="GO" id="GO:0005737">
    <property type="term" value="C:cytoplasm"/>
    <property type="evidence" value="ECO:0007669"/>
    <property type="project" value="UniProtKB-SubCell"/>
</dbReference>
<evidence type="ECO:0000313" key="11">
    <source>
        <dbReference type="EMBL" id="EMS81060.1"/>
    </source>
</evidence>
<dbReference type="OrthoDB" id="9799110at2"/>
<dbReference type="PANTHER" id="PTHR33540">
    <property type="entry name" value="TRNA THREONYLCARBAMOYLADENOSINE BIOSYNTHESIS PROTEIN TSAE"/>
    <property type="match status" value="1"/>
</dbReference>
<dbReference type="Pfam" id="PF02367">
    <property type="entry name" value="TsaE"/>
    <property type="match status" value="1"/>
</dbReference>
<dbReference type="GO" id="GO:0046872">
    <property type="term" value="F:metal ion binding"/>
    <property type="evidence" value="ECO:0007669"/>
    <property type="project" value="UniProtKB-KW"/>
</dbReference>
<dbReference type="PANTHER" id="PTHR33540:SF2">
    <property type="entry name" value="TRNA THREONYLCARBAMOYLADENOSINE BIOSYNTHESIS PROTEIN TSAE"/>
    <property type="match status" value="1"/>
</dbReference>
<dbReference type="InterPro" id="IPR003442">
    <property type="entry name" value="T6A_TsaE"/>
</dbReference>
<dbReference type="AlphaFoldDB" id="S0G2B6"/>
<keyword evidence="9" id="KW-0460">Magnesium</keyword>
<dbReference type="RefSeq" id="WP_006963701.1">
    <property type="nucleotide sequence ID" value="NZ_APJX01000001.1"/>
</dbReference>
<dbReference type="NCBIfam" id="TIGR00150">
    <property type="entry name" value="T6A_YjeE"/>
    <property type="match status" value="1"/>
</dbReference>
<evidence type="ECO:0000256" key="3">
    <source>
        <dbReference type="ARBA" id="ARBA00019010"/>
    </source>
</evidence>
<evidence type="ECO:0000256" key="2">
    <source>
        <dbReference type="ARBA" id="ARBA00007599"/>
    </source>
</evidence>
<comment type="subcellular location">
    <subcellularLocation>
        <location evidence="1">Cytoplasm</location>
    </subcellularLocation>
</comment>
<comment type="caution">
    <text evidence="11">The sequence shown here is derived from an EMBL/GenBank/DDBJ whole genome shotgun (WGS) entry which is preliminary data.</text>
</comment>
<comment type="similarity">
    <text evidence="2">Belongs to the TsaE family.</text>
</comment>
<dbReference type="GO" id="GO:0002949">
    <property type="term" value="P:tRNA threonylcarbamoyladenosine modification"/>
    <property type="evidence" value="ECO:0007669"/>
    <property type="project" value="InterPro"/>
</dbReference>
<evidence type="ECO:0000256" key="1">
    <source>
        <dbReference type="ARBA" id="ARBA00004496"/>
    </source>
</evidence>
<evidence type="ECO:0000256" key="8">
    <source>
        <dbReference type="ARBA" id="ARBA00022840"/>
    </source>
</evidence>
<evidence type="ECO:0000256" key="5">
    <source>
        <dbReference type="ARBA" id="ARBA00022694"/>
    </source>
</evidence>
<sequence>MTHQIITQTDAQTRDLGFRLGRALTGPVAIALSGDLGCGKTTFVKGLARGLGVNARYPITSPTFTLINEYPAADQLRLCHLDLYRLGSVEELAHIGFDDLTGTDAVIVVEWPALLKEDGFAFDLELIFEFDAAYHRVISFFASGQTGTNMLSSLFS</sequence>
<dbReference type="GO" id="GO:0005524">
    <property type="term" value="F:ATP binding"/>
    <property type="evidence" value="ECO:0007669"/>
    <property type="project" value="UniProtKB-KW"/>
</dbReference>
<keyword evidence="5" id="KW-0819">tRNA processing</keyword>
<evidence type="ECO:0000313" key="12">
    <source>
        <dbReference type="Proteomes" id="UP000014216"/>
    </source>
</evidence>
<dbReference type="InterPro" id="IPR027417">
    <property type="entry name" value="P-loop_NTPase"/>
</dbReference>
<keyword evidence="8" id="KW-0067">ATP-binding</keyword>
<keyword evidence="6" id="KW-0479">Metal-binding</keyword>
<dbReference type="EMBL" id="APJX01000001">
    <property type="protein sequence ID" value="EMS81060.1"/>
    <property type="molecule type" value="Genomic_DNA"/>
</dbReference>
<organism evidence="11 12">
    <name type="scientific">Desulfotignum phosphitoxidans DSM 13687</name>
    <dbReference type="NCBI Taxonomy" id="1286635"/>
    <lineage>
        <taxon>Bacteria</taxon>
        <taxon>Pseudomonadati</taxon>
        <taxon>Thermodesulfobacteriota</taxon>
        <taxon>Desulfobacteria</taxon>
        <taxon>Desulfobacterales</taxon>
        <taxon>Desulfobacteraceae</taxon>
        <taxon>Desulfotignum</taxon>
    </lineage>
</organism>
<dbReference type="PATRIC" id="fig|1286635.3.peg.214"/>
<gene>
    <name evidence="11" type="ORF">Dpo_1c01910</name>
</gene>